<dbReference type="InterPro" id="IPR047657">
    <property type="entry name" value="PmbA"/>
</dbReference>
<dbReference type="PANTHER" id="PTHR43421:SF1">
    <property type="entry name" value="METALLOPROTEASE PMBA"/>
    <property type="match status" value="1"/>
</dbReference>
<dbReference type="InterPro" id="IPR045569">
    <property type="entry name" value="Metalloprtase-TldD/E_C"/>
</dbReference>
<dbReference type="PANTHER" id="PTHR43421">
    <property type="entry name" value="METALLOPROTEASE PMBA"/>
    <property type="match status" value="1"/>
</dbReference>
<evidence type="ECO:0000259" key="2">
    <source>
        <dbReference type="Pfam" id="PF19290"/>
    </source>
</evidence>
<organism evidence="3 4">
    <name type="scientific">Candidatus Legionella polyplacis</name>
    <dbReference type="NCBI Taxonomy" id="2005262"/>
    <lineage>
        <taxon>Bacteria</taxon>
        <taxon>Pseudomonadati</taxon>
        <taxon>Pseudomonadota</taxon>
        <taxon>Gammaproteobacteria</taxon>
        <taxon>Legionellales</taxon>
        <taxon>Legionellaceae</taxon>
        <taxon>Legionella</taxon>
    </lineage>
</organism>
<feature type="domain" description="Metalloprotease TldD/E central" evidence="2">
    <location>
        <begin position="130"/>
        <end position="239"/>
    </location>
</feature>
<evidence type="ECO:0000313" key="4">
    <source>
        <dbReference type="Proteomes" id="UP001368618"/>
    </source>
</evidence>
<reference evidence="3" key="1">
    <citation type="submission" date="2023-09" db="EMBL/GenBank/DDBJ databases">
        <title>Genomes of two closely related lineages of the louse Polyplax serrata with different host specificities.</title>
        <authorList>
            <person name="Martinu J."/>
            <person name="Tarabai H."/>
            <person name="Stefka J."/>
            <person name="Hypsa V."/>
        </authorList>
    </citation>
    <scope>NUCLEOTIDE SEQUENCE [LARGE SCALE GENOMIC DNA]</scope>
    <source>
        <strain evidence="3">98ZLc_SE</strain>
    </source>
</reference>
<dbReference type="Gene3D" id="3.30.2290.10">
    <property type="entry name" value="PmbA/TldD superfamily"/>
    <property type="match status" value="1"/>
</dbReference>
<sequence length="455" mass="51878">MKIFSNLLKNRIIDNSIDDSFKLMNYILDKALFNGATDAMVFTYYNLGFLINVRMRKLESIFFNKKIKIKIIIFYGYKKSEVDCTNISLNEINCLIKRAIDIARISDEDDCNKLPDKELIKNEYPDLNLYHPWIMSLHETTNKIIDYESQALNLDKRIKNSDGFYLSNNIYYKSFVFTNNRSGIFKSTCHSIGCSFIAEDKKNNSMQRDYDYSIARDYSDLISFKNLTKRAIKNTISRLGSKKIKTQKLPIIFSSRVSKEILLSFIHAISGINIYRKNSFLINFIGKQIFPRYFKIYEDPYIMKGLGSAPFDCEGVYTRRNVFVENGILKQYALGSYDAKKLGLKTTGNKGGVHNLIVVPNVKKIKDLLSMINSGILITELMGNGINILTGNYSQGVFGFWIENGEIKFPVDGITVAGNLLDMYKSVIAVCSDIDKNSNVQCGSILIEEMMVSGS</sequence>
<dbReference type="RefSeq" id="WP_338516137.1">
    <property type="nucleotide sequence ID" value="NZ_CP135137.1"/>
</dbReference>
<dbReference type="InterPro" id="IPR035068">
    <property type="entry name" value="TldD/PmbA_N"/>
</dbReference>
<dbReference type="Proteomes" id="UP001368618">
    <property type="component" value="Chromosome"/>
</dbReference>
<dbReference type="Pfam" id="PF19289">
    <property type="entry name" value="PmbA_TldD_3rd"/>
    <property type="match status" value="1"/>
</dbReference>
<dbReference type="InterPro" id="IPR045570">
    <property type="entry name" value="Metalloprtase-TldD/E_cen_dom"/>
</dbReference>
<evidence type="ECO:0000259" key="1">
    <source>
        <dbReference type="Pfam" id="PF19289"/>
    </source>
</evidence>
<dbReference type="SUPFAM" id="SSF111283">
    <property type="entry name" value="Putative modulator of DNA gyrase, PmbA/TldD"/>
    <property type="match status" value="1"/>
</dbReference>
<dbReference type="EMBL" id="CP135137">
    <property type="protein sequence ID" value="WWR11579.1"/>
    <property type="molecule type" value="Genomic_DNA"/>
</dbReference>
<dbReference type="InterPro" id="IPR036059">
    <property type="entry name" value="TldD/PmbA_sf"/>
</dbReference>
<proteinExistence type="predicted"/>
<keyword evidence="4" id="KW-1185">Reference proteome</keyword>
<protein>
    <submittedName>
        <fullName evidence="3">Metallopeptidase TldD-related protein</fullName>
    </submittedName>
</protein>
<gene>
    <name evidence="3" type="ORF">RQL39_00165</name>
</gene>
<accession>A0ABZ2GZ46</accession>
<feature type="domain" description="Metalloprotease TldD/E C-terminal" evidence="1">
    <location>
        <begin position="246"/>
        <end position="454"/>
    </location>
</feature>
<name>A0ABZ2GZ46_9GAMM</name>
<evidence type="ECO:0000313" key="3">
    <source>
        <dbReference type="EMBL" id="WWR11579.1"/>
    </source>
</evidence>
<dbReference type="Pfam" id="PF19290">
    <property type="entry name" value="PmbA_TldD_2nd"/>
    <property type="match status" value="1"/>
</dbReference>